<accession>A0A5B9VZI7</accession>
<dbReference type="PANTHER" id="PTHR11712:SF336">
    <property type="entry name" value="3-OXOACYL-[ACYL-CARRIER-PROTEIN] SYNTHASE, MITOCHONDRIAL"/>
    <property type="match status" value="1"/>
</dbReference>
<dbReference type="Proteomes" id="UP000324233">
    <property type="component" value="Chromosome"/>
</dbReference>
<dbReference type="SMART" id="SM00825">
    <property type="entry name" value="PKS_KS"/>
    <property type="match status" value="1"/>
</dbReference>
<dbReference type="InterPro" id="IPR014030">
    <property type="entry name" value="Ketoacyl_synth_N"/>
</dbReference>
<dbReference type="Pfam" id="PF00109">
    <property type="entry name" value="ketoacyl-synt"/>
    <property type="match status" value="1"/>
</dbReference>
<feature type="domain" description="Ketosynthase family 3 (KS3)" evidence="4">
    <location>
        <begin position="6"/>
        <end position="424"/>
    </location>
</feature>
<dbReference type="RefSeq" id="WP_148593720.1">
    <property type="nucleotide sequence ID" value="NZ_CP042997.1"/>
</dbReference>
<dbReference type="CDD" id="cd00834">
    <property type="entry name" value="KAS_I_II"/>
    <property type="match status" value="1"/>
</dbReference>
<protein>
    <submittedName>
        <fullName evidence="5">3-oxoacyl-[acyl-carrier-protein] synthase 2</fullName>
        <ecNumber evidence="5">2.3.1.179</ecNumber>
    </submittedName>
</protein>
<dbReference type="GO" id="GO:0004315">
    <property type="term" value="F:3-oxoacyl-[acyl-carrier-protein] synthase activity"/>
    <property type="evidence" value="ECO:0007669"/>
    <property type="project" value="UniProtKB-EC"/>
</dbReference>
<evidence type="ECO:0000256" key="3">
    <source>
        <dbReference type="RuleBase" id="RU003694"/>
    </source>
</evidence>
<dbReference type="InterPro" id="IPR000794">
    <property type="entry name" value="Beta-ketoacyl_synthase"/>
</dbReference>
<organism evidence="5 6">
    <name type="scientific">Aquisphaera giovannonii</name>
    <dbReference type="NCBI Taxonomy" id="406548"/>
    <lineage>
        <taxon>Bacteria</taxon>
        <taxon>Pseudomonadati</taxon>
        <taxon>Planctomycetota</taxon>
        <taxon>Planctomycetia</taxon>
        <taxon>Isosphaerales</taxon>
        <taxon>Isosphaeraceae</taxon>
        <taxon>Aquisphaera</taxon>
    </lineage>
</organism>
<keyword evidence="5" id="KW-0012">Acyltransferase</keyword>
<dbReference type="GO" id="GO:0006633">
    <property type="term" value="P:fatty acid biosynthetic process"/>
    <property type="evidence" value="ECO:0007669"/>
    <property type="project" value="InterPro"/>
</dbReference>
<evidence type="ECO:0000313" key="6">
    <source>
        <dbReference type="Proteomes" id="UP000324233"/>
    </source>
</evidence>
<comment type="similarity">
    <text evidence="1 3">Belongs to the thiolase-like superfamily. Beta-ketoacyl-ACP synthases family.</text>
</comment>
<dbReference type="PROSITE" id="PS52004">
    <property type="entry name" value="KS3_2"/>
    <property type="match status" value="1"/>
</dbReference>
<keyword evidence="2 3" id="KW-0808">Transferase</keyword>
<evidence type="ECO:0000259" key="4">
    <source>
        <dbReference type="PROSITE" id="PS52004"/>
    </source>
</evidence>
<sequence>MRDASRERIYVVGLGASTCLGPDMDTTWRALVAGRSGIRRHESLGRDAYLQDVAGLVETLEPDGGTGDRNVARLSARFILLALKSAREAWADAGLMKEGSPASPAVDPGRVAIAVGSAFGGVDFLEAQQARMKRRNDLSVSPFLVPGLLINQAAGQVAQNLHLHGPSVAPSNACATGGHAIILGAMALRAGDADLALCGASESAFTPAIVNGFATMKALFQGKPGDRAEADPSQASRPFSVDRDGFVMSEGAAMLALATGSAVERLGLEPRAELLGYAMNTDGYHIAMPHQDRIVECLRLALAKAGLEPTAIDYYNAHGTSTALNDRVETASVKEVFGDHARKLPISSIKGALGHGLGAAAAIEAAVCVRALSERCIPPTINHRPDPELDLDYVPGESRPAELKIAASASFGFGGTNNVLILGRP</sequence>
<dbReference type="InterPro" id="IPR018201">
    <property type="entry name" value="Ketoacyl_synth_AS"/>
</dbReference>
<dbReference type="AlphaFoldDB" id="A0A5B9VZI7"/>
<dbReference type="EMBL" id="CP042997">
    <property type="protein sequence ID" value="QEH33708.1"/>
    <property type="molecule type" value="Genomic_DNA"/>
</dbReference>
<gene>
    <name evidence="5" type="primary">fabF_2</name>
    <name evidence="5" type="ORF">OJF2_22140</name>
</gene>
<dbReference type="SUPFAM" id="SSF53901">
    <property type="entry name" value="Thiolase-like"/>
    <property type="match status" value="2"/>
</dbReference>
<proteinExistence type="inferred from homology"/>
<name>A0A5B9VZI7_9BACT</name>
<dbReference type="PANTHER" id="PTHR11712">
    <property type="entry name" value="POLYKETIDE SYNTHASE-RELATED"/>
    <property type="match status" value="1"/>
</dbReference>
<dbReference type="InterPro" id="IPR016039">
    <property type="entry name" value="Thiolase-like"/>
</dbReference>
<evidence type="ECO:0000256" key="2">
    <source>
        <dbReference type="ARBA" id="ARBA00022679"/>
    </source>
</evidence>
<evidence type="ECO:0000313" key="5">
    <source>
        <dbReference type="EMBL" id="QEH33708.1"/>
    </source>
</evidence>
<dbReference type="PROSITE" id="PS00606">
    <property type="entry name" value="KS3_1"/>
    <property type="match status" value="1"/>
</dbReference>
<reference evidence="5 6" key="1">
    <citation type="submission" date="2019-08" db="EMBL/GenBank/DDBJ databases">
        <title>Deep-cultivation of Planctomycetes and their phenomic and genomic characterization uncovers novel biology.</title>
        <authorList>
            <person name="Wiegand S."/>
            <person name="Jogler M."/>
            <person name="Boedeker C."/>
            <person name="Pinto D."/>
            <person name="Vollmers J."/>
            <person name="Rivas-Marin E."/>
            <person name="Kohn T."/>
            <person name="Peeters S.H."/>
            <person name="Heuer A."/>
            <person name="Rast P."/>
            <person name="Oberbeckmann S."/>
            <person name="Bunk B."/>
            <person name="Jeske O."/>
            <person name="Meyerdierks A."/>
            <person name="Storesund J.E."/>
            <person name="Kallscheuer N."/>
            <person name="Luecker S."/>
            <person name="Lage O.M."/>
            <person name="Pohl T."/>
            <person name="Merkel B.J."/>
            <person name="Hornburger P."/>
            <person name="Mueller R.-W."/>
            <person name="Bruemmer F."/>
            <person name="Labrenz M."/>
            <person name="Spormann A.M."/>
            <person name="Op den Camp H."/>
            <person name="Overmann J."/>
            <person name="Amann R."/>
            <person name="Jetten M.S.M."/>
            <person name="Mascher T."/>
            <person name="Medema M.H."/>
            <person name="Devos D.P."/>
            <person name="Kaster A.-K."/>
            <person name="Ovreas L."/>
            <person name="Rohde M."/>
            <person name="Galperin M.Y."/>
            <person name="Jogler C."/>
        </authorList>
    </citation>
    <scope>NUCLEOTIDE SEQUENCE [LARGE SCALE GENOMIC DNA]</scope>
    <source>
        <strain evidence="5 6">OJF2</strain>
    </source>
</reference>
<keyword evidence="6" id="KW-1185">Reference proteome</keyword>
<evidence type="ECO:0000256" key="1">
    <source>
        <dbReference type="ARBA" id="ARBA00008467"/>
    </source>
</evidence>
<dbReference type="OrthoDB" id="9816204at2"/>
<dbReference type="Pfam" id="PF02801">
    <property type="entry name" value="Ketoacyl-synt_C"/>
    <property type="match status" value="1"/>
</dbReference>
<dbReference type="InterPro" id="IPR020841">
    <property type="entry name" value="PKS_Beta-ketoAc_synthase_dom"/>
</dbReference>
<dbReference type="Gene3D" id="3.40.47.10">
    <property type="match status" value="1"/>
</dbReference>
<dbReference type="InterPro" id="IPR014031">
    <property type="entry name" value="Ketoacyl_synth_C"/>
</dbReference>
<dbReference type="KEGG" id="agv:OJF2_22140"/>
<dbReference type="EC" id="2.3.1.179" evidence="5"/>